<sequence>MMDYIKRLRLCIKWFQEREGNYLLEQEKHKDLLETAEKKFTDMGGRFEIINTEWGAFSTGIPLTQFDRDMDVVSINLGEQALVSPFLLDESVEMDENCLNGLHGDEPPESELDYGCKNFNYSYDCLKDLDPDEANRIHPNDHRKMFEISADQSIPEFVCCSGVLPCKLLQGKAMEGLGNNTTDYEKLKLTLNGCGVPTVVAQVSRIDWLKNAAVNEAKELAAGLSQPLTGAAFL</sequence>
<dbReference type="Gene3D" id="1.10.20.140">
    <property type="match status" value="1"/>
</dbReference>
<name>A0AAV6HYS7_9ERIC</name>
<dbReference type="Gene3D" id="3.40.367.20">
    <property type="match status" value="1"/>
</dbReference>
<evidence type="ECO:0000313" key="2">
    <source>
        <dbReference type="Proteomes" id="UP000823749"/>
    </source>
</evidence>
<dbReference type="Proteomes" id="UP000823749">
    <property type="component" value="Chromosome 12"/>
</dbReference>
<dbReference type="AlphaFoldDB" id="A0AAV6HYS7"/>
<dbReference type="SUPFAM" id="SSF53067">
    <property type="entry name" value="Actin-like ATPase domain"/>
    <property type="match status" value="1"/>
</dbReference>
<comment type="caution">
    <text evidence="1">The sequence shown here is derived from an EMBL/GenBank/DDBJ whole genome shotgun (WGS) entry which is preliminary data.</text>
</comment>
<reference evidence="1" key="1">
    <citation type="submission" date="2020-08" db="EMBL/GenBank/DDBJ databases">
        <title>Plant Genome Project.</title>
        <authorList>
            <person name="Zhang R.-G."/>
        </authorList>
    </citation>
    <scope>NUCLEOTIDE SEQUENCE</scope>
    <source>
        <strain evidence="1">WSP0</strain>
        <tissue evidence="1">Leaf</tissue>
    </source>
</reference>
<dbReference type="InterPro" id="IPR043129">
    <property type="entry name" value="ATPase_NBD"/>
</dbReference>
<keyword evidence="2" id="KW-1185">Reference proteome</keyword>
<accession>A0AAV6HYS7</accession>
<gene>
    <name evidence="1" type="ORF">RHGRI_033976</name>
</gene>
<proteinExistence type="predicted"/>
<dbReference type="EMBL" id="JACTNZ010000012">
    <property type="protein sequence ID" value="KAG5521596.1"/>
    <property type="molecule type" value="Genomic_DNA"/>
</dbReference>
<evidence type="ECO:0000313" key="1">
    <source>
        <dbReference type="EMBL" id="KAG5521596.1"/>
    </source>
</evidence>
<organism evidence="1 2">
    <name type="scientific">Rhododendron griersonianum</name>
    <dbReference type="NCBI Taxonomy" id="479676"/>
    <lineage>
        <taxon>Eukaryota</taxon>
        <taxon>Viridiplantae</taxon>
        <taxon>Streptophyta</taxon>
        <taxon>Embryophyta</taxon>
        <taxon>Tracheophyta</taxon>
        <taxon>Spermatophyta</taxon>
        <taxon>Magnoliopsida</taxon>
        <taxon>eudicotyledons</taxon>
        <taxon>Gunneridae</taxon>
        <taxon>Pentapetalae</taxon>
        <taxon>asterids</taxon>
        <taxon>Ericales</taxon>
        <taxon>Ericaceae</taxon>
        <taxon>Ericoideae</taxon>
        <taxon>Rhodoreae</taxon>
        <taxon>Rhododendron</taxon>
    </lineage>
</organism>
<protein>
    <submittedName>
        <fullName evidence="1">Uncharacterized protein</fullName>
    </submittedName>
</protein>